<dbReference type="Proteomes" id="UP001383192">
    <property type="component" value="Unassembled WGS sequence"/>
</dbReference>
<keyword evidence="4" id="KW-1185">Reference proteome</keyword>
<name>A0AAW0BCG5_9AGAR</name>
<feature type="transmembrane region" description="Helical" evidence="2">
    <location>
        <begin position="126"/>
        <end position="151"/>
    </location>
</feature>
<dbReference type="EMBL" id="JAYKXP010000141">
    <property type="protein sequence ID" value="KAK7023375.1"/>
    <property type="molecule type" value="Genomic_DNA"/>
</dbReference>
<protein>
    <recommendedName>
        <fullName evidence="5">Transmembrane protein</fullName>
    </recommendedName>
</protein>
<reference evidence="3 4" key="1">
    <citation type="submission" date="2024-01" db="EMBL/GenBank/DDBJ databases">
        <title>A draft genome for a cacao thread blight-causing isolate of Paramarasmius palmivorus.</title>
        <authorList>
            <person name="Baruah I.K."/>
            <person name="Bukari Y."/>
            <person name="Amoako-Attah I."/>
            <person name="Meinhardt L.W."/>
            <person name="Bailey B.A."/>
            <person name="Cohen S.P."/>
        </authorList>
    </citation>
    <scope>NUCLEOTIDE SEQUENCE [LARGE SCALE GENOMIC DNA]</scope>
    <source>
        <strain evidence="3 4">GH-12</strain>
    </source>
</reference>
<evidence type="ECO:0000313" key="4">
    <source>
        <dbReference type="Proteomes" id="UP001383192"/>
    </source>
</evidence>
<feature type="region of interest" description="Disordered" evidence="1">
    <location>
        <begin position="1"/>
        <end position="37"/>
    </location>
</feature>
<feature type="transmembrane region" description="Helical" evidence="2">
    <location>
        <begin position="211"/>
        <end position="235"/>
    </location>
</feature>
<keyword evidence="2" id="KW-1133">Transmembrane helix</keyword>
<sequence length="263" mass="29499">MESQALIEPNSQPQAQAEAQAVPAVADSSKPTKSATEVDKSRVPGIVNRLIHKYPIGAISLPFILLIDTYLLFSPHSAAFNDLLDLFFIWLLWVSFVLAICGNLRLIWIFFTSGLQGITSFSETDFITIVGGCAAFSGELLVFVLLMTLVLYVLPSEVFYLGLWGIYFVGTVKAFRMPTGNQKEDDVEGGEANEGKDKSKRHLRLDRESWISLWTSGFIMWNSAMLFCMLQFRLLQTRLQMRPRPPNGASNHLSISKSPFRNQ</sequence>
<keyword evidence="2" id="KW-0812">Transmembrane</keyword>
<evidence type="ECO:0008006" key="5">
    <source>
        <dbReference type="Google" id="ProtNLM"/>
    </source>
</evidence>
<evidence type="ECO:0000256" key="2">
    <source>
        <dbReference type="SAM" id="Phobius"/>
    </source>
</evidence>
<feature type="transmembrane region" description="Helical" evidence="2">
    <location>
        <begin position="54"/>
        <end position="74"/>
    </location>
</feature>
<evidence type="ECO:0000313" key="3">
    <source>
        <dbReference type="EMBL" id="KAK7023375.1"/>
    </source>
</evidence>
<keyword evidence="2" id="KW-0472">Membrane</keyword>
<feature type="region of interest" description="Disordered" evidence="1">
    <location>
        <begin position="180"/>
        <end position="200"/>
    </location>
</feature>
<accession>A0AAW0BCG5</accession>
<comment type="caution">
    <text evidence="3">The sequence shown here is derived from an EMBL/GenBank/DDBJ whole genome shotgun (WGS) entry which is preliminary data.</text>
</comment>
<organism evidence="3 4">
    <name type="scientific">Paramarasmius palmivorus</name>
    <dbReference type="NCBI Taxonomy" id="297713"/>
    <lineage>
        <taxon>Eukaryota</taxon>
        <taxon>Fungi</taxon>
        <taxon>Dikarya</taxon>
        <taxon>Basidiomycota</taxon>
        <taxon>Agaricomycotina</taxon>
        <taxon>Agaricomycetes</taxon>
        <taxon>Agaricomycetidae</taxon>
        <taxon>Agaricales</taxon>
        <taxon>Marasmiineae</taxon>
        <taxon>Marasmiaceae</taxon>
        <taxon>Paramarasmius</taxon>
    </lineage>
</organism>
<feature type="transmembrane region" description="Helical" evidence="2">
    <location>
        <begin position="86"/>
        <end position="111"/>
    </location>
</feature>
<proteinExistence type="predicted"/>
<feature type="compositionally biased region" description="Low complexity" evidence="1">
    <location>
        <begin position="12"/>
        <end position="26"/>
    </location>
</feature>
<feature type="transmembrane region" description="Helical" evidence="2">
    <location>
        <begin position="158"/>
        <end position="175"/>
    </location>
</feature>
<evidence type="ECO:0000256" key="1">
    <source>
        <dbReference type="SAM" id="MobiDB-lite"/>
    </source>
</evidence>
<dbReference type="AlphaFoldDB" id="A0AAW0BCG5"/>
<gene>
    <name evidence="3" type="ORF">VNI00_016790</name>
</gene>